<dbReference type="RefSeq" id="WP_052882278.1">
    <property type="nucleotide sequence ID" value="NZ_CP010904.1"/>
</dbReference>
<evidence type="ECO:0008006" key="3">
    <source>
        <dbReference type="Google" id="ProtNLM"/>
    </source>
</evidence>
<gene>
    <name evidence="1" type="ORF">L21SP4_01768</name>
</gene>
<dbReference type="Proteomes" id="UP000035268">
    <property type="component" value="Chromosome"/>
</dbReference>
<evidence type="ECO:0000313" key="2">
    <source>
        <dbReference type="Proteomes" id="UP000035268"/>
    </source>
</evidence>
<dbReference type="Pfam" id="PF08843">
    <property type="entry name" value="AbiEii"/>
    <property type="match status" value="1"/>
</dbReference>
<dbReference type="Gene3D" id="3.30.460.40">
    <property type="match status" value="1"/>
</dbReference>
<dbReference type="InterPro" id="IPR014942">
    <property type="entry name" value="AbiEii"/>
</dbReference>
<dbReference type="STRING" id="1307763.L21SP4_01768"/>
<evidence type="ECO:0000313" key="1">
    <source>
        <dbReference type="EMBL" id="AKJ65006.1"/>
    </source>
</evidence>
<dbReference type="KEGG" id="vbl:L21SP4_01768"/>
<dbReference type="OrthoDB" id="284878at2"/>
<accession>A0A0G3EEW0</accession>
<dbReference type="InterPro" id="IPR043519">
    <property type="entry name" value="NT_sf"/>
</dbReference>
<organism evidence="1 2">
    <name type="scientific">Kiritimatiella glycovorans</name>
    <dbReference type="NCBI Taxonomy" id="1307763"/>
    <lineage>
        <taxon>Bacteria</taxon>
        <taxon>Pseudomonadati</taxon>
        <taxon>Kiritimatiellota</taxon>
        <taxon>Kiritimatiellia</taxon>
        <taxon>Kiritimatiellales</taxon>
        <taxon>Kiritimatiellaceae</taxon>
        <taxon>Kiritimatiella</taxon>
    </lineage>
</organism>
<name>A0A0G3EEW0_9BACT</name>
<protein>
    <recommendedName>
        <fullName evidence="3">Nucleotidyltransferase</fullName>
    </recommendedName>
</protein>
<dbReference type="AlphaFoldDB" id="A0A0G3EEW0"/>
<dbReference type="SUPFAM" id="SSF81301">
    <property type="entry name" value="Nucleotidyltransferase"/>
    <property type="match status" value="1"/>
</dbReference>
<proteinExistence type="predicted"/>
<sequence length="185" mass="20429">MRSDSISYIFDVAGNQLPHAGVDFLMIGGHAVNYYGFSRATIDVDFIVAAEDMGTVRTVMKEAGFSNISQSENVVFFNKPGTPVRVDFLQVDADTIRALLSDAHAVEYGGSTIKVPSLNDLISMKLFALKNGTAERWEKDFPDIAHLAAENNLDPEQDLKPLCERFADEGIYSKLAARIKELDHD</sequence>
<reference evidence="1 2" key="2">
    <citation type="journal article" date="2016" name="ISME J.">
        <title>Characterization of the first cultured representative of Verrucomicrobia subdivision 5 indicates the proposal of a novel phylum.</title>
        <authorList>
            <person name="Spring S."/>
            <person name="Bunk B."/>
            <person name="Sproer C."/>
            <person name="Schumann P."/>
            <person name="Rohde M."/>
            <person name="Tindall B.J."/>
            <person name="Klenk H.P."/>
        </authorList>
    </citation>
    <scope>NUCLEOTIDE SEQUENCE [LARGE SCALE GENOMIC DNA]</scope>
    <source>
        <strain evidence="1 2">L21-Fru-AB</strain>
    </source>
</reference>
<dbReference type="EMBL" id="CP010904">
    <property type="protein sequence ID" value="AKJ65006.1"/>
    <property type="molecule type" value="Genomic_DNA"/>
</dbReference>
<reference evidence="2" key="1">
    <citation type="submission" date="2015-02" db="EMBL/GenBank/DDBJ databases">
        <title>Description and complete genome sequence of the first cultured representative of the subdivision 5 of the Verrucomicrobia phylum.</title>
        <authorList>
            <person name="Spring S."/>
            <person name="Bunk B."/>
            <person name="Sproer C."/>
            <person name="Klenk H.-P."/>
        </authorList>
    </citation>
    <scope>NUCLEOTIDE SEQUENCE [LARGE SCALE GENOMIC DNA]</scope>
    <source>
        <strain evidence="2">L21-Fru-AB</strain>
    </source>
</reference>
<keyword evidence="2" id="KW-1185">Reference proteome</keyword>